<organism evidence="1 4">
    <name type="scientific">Plasmodium ovale wallikeri</name>
    <dbReference type="NCBI Taxonomy" id="864142"/>
    <lineage>
        <taxon>Eukaryota</taxon>
        <taxon>Sar</taxon>
        <taxon>Alveolata</taxon>
        <taxon>Apicomplexa</taxon>
        <taxon>Aconoidasida</taxon>
        <taxon>Haemosporida</taxon>
        <taxon>Plasmodiidae</taxon>
        <taxon>Plasmodium</taxon>
        <taxon>Plasmodium (Plasmodium)</taxon>
    </lineage>
</organism>
<sequence length="70" mass="7643">MEKGNSGRGSDAECIFVPTFIALAHSTCPFYLPTAFANYICQLHLQALTLLHLPANFLVFMSSPLIGITQ</sequence>
<dbReference type="Proteomes" id="UP000078550">
    <property type="component" value="Unassembled WGS sequence"/>
</dbReference>
<dbReference type="EMBL" id="FLRE01000181">
    <property type="protein sequence ID" value="SBT45944.1"/>
    <property type="molecule type" value="Genomic_DNA"/>
</dbReference>
<keyword evidence="4" id="KW-1185">Reference proteome</keyword>
<accession>A0A1A8ZN95</accession>
<gene>
    <name evidence="1" type="ORF">POVWA1_051720</name>
    <name evidence="2" type="ORF">POVWA2_050980</name>
</gene>
<dbReference type="Proteomes" id="UP000078555">
    <property type="component" value="Unassembled WGS sequence"/>
</dbReference>
<protein>
    <submittedName>
        <fullName evidence="1">Uncharacterized protein</fullName>
    </submittedName>
</protein>
<name>A0A1A8ZN95_PLAOA</name>
<dbReference type="EMBL" id="FLRD01000136">
    <property type="protein sequence ID" value="SBT45335.1"/>
    <property type="molecule type" value="Genomic_DNA"/>
</dbReference>
<proteinExistence type="predicted"/>
<evidence type="ECO:0000313" key="2">
    <source>
        <dbReference type="EMBL" id="SBT45944.1"/>
    </source>
</evidence>
<dbReference type="AlphaFoldDB" id="A0A1A8ZN95"/>
<evidence type="ECO:0000313" key="1">
    <source>
        <dbReference type="EMBL" id="SBT45335.1"/>
    </source>
</evidence>
<reference evidence="3" key="1">
    <citation type="submission" date="2016-05" db="EMBL/GenBank/DDBJ databases">
        <authorList>
            <person name="Naeem Raeece"/>
        </authorList>
    </citation>
    <scope>NUCLEOTIDE SEQUENCE [LARGE SCALE GENOMIC DNA]</scope>
</reference>
<reference evidence="4" key="3">
    <citation type="submission" date="2016-05" db="EMBL/GenBank/DDBJ databases">
        <authorList>
            <person name="Naeem R."/>
        </authorList>
    </citation>
    <scope>NUCLEOTIDE SEQUENCE [LARGE SCALE GENOMIC DNA]</scope>
</reference>
<evidence type="ECO:0000313" key="3">
    <source>
        <dbReference type="Proteomes" id="UP000078550"/>
    </source>
</evidence>
<reference evidence="1" key="2">
    <citation type="submission" date="2016-05" db="EMBL/GenBank/DDBJ databases">
        <authorList>
            <person name="Lavstsen T."/>
            <person name="Jespersen J.S."/>
        </authorList>
    </citation>
    <scope>NUCLEOTIDE SEQUENCE [LARGE SCALE GENOMIC DNA]</scope>
</reference>
<evidence type="ECO:0000313" key="4">
    <source>
        <dbReference type="Proteomes" id="UP000078555"/>
    </source>
</evidence>